<dbReference type="PANTHER" id="PTHR43394">
    <property type="entry name" value="ATP-DEPENDENT PERMEASE MDL1, MITOCHONDRIAL"/>
    <property type="match status" value="1"/>
</dbReference>
<dbReference type="Gene3D" id="1.20.1560.10">
    <property type="entry name" value="ABC transporter type 1, transmembrane domain"/>
    <property type="match status" value="1"/>
</dbReference>
<evidence type="ECO:0000256" key="3">
    <source>
        <dbReference type="ARBA" id="ARBA00022741"/>
    </source>
</evidence>
<dbReference type="RefSeq" id="WP_252436905.1">
    <property type="nucleotide sequence ID" value="NZ_JAGSOV010000019.1"/>
</dbReference>
<keyword evidence="11" id="KW-1185">Reference proteome</keyword>
<keyword evidence="6 7" id="KW-0472">Membrane</keyword>
<keyword evidence="3" id="KW-0547">Nucleotide-binding</keyword>
<comment type="caution">
    <text evidence="10">The sequence shown here is derived from an EMBL/GenBank/DDBJ whole genome shotgun (WGS) entry which is preliminary data.</text>
</comment>
<dbReference type="Pfam" id="PF00005">
    <property type="entry name" value="ABC_tran"/>
    <property type="match status" value="1"/>
</dbReference>
<dbReference type="SUPFAM" id="SSF90123">
    <property type="entry name" value="ABC transporter transmembrane region"/>
    <property type="match status" value="1"/>
</dbReference>
<sequence>MTRFLRLLALLSPHRTRLALTVACGLLAQGCALGAAATSGALVGSALTGTPPAALVPGVVLLGLCALGQGVGAWLESWFSHDYAFRIIAELRTRLVAALDRLTPAWLLGRRTGDVGAVVMSDVERLEWLYAHVLPQAVVALLVPAGGLVALAVLDPRLALVVAPVAVLLASLPVWLSARARRDGVALRERAGAQQADVVDGIQGLRELLLFGAGARHRDRIADGMRRLLALRLRHGRRAGLENAASEALQAAAVVGVLAGTAALAAADRLPVAAVPLVVVLTGAVIAPIALVAATAGQVGELRGCVERVLAVLDAPPTVVERPGVLEPDGPVEPRVEFRGVTFAYHRGGPDVLRGLDLTVEPGETLALVGASGAGKSTCVALLQRFWDPTAGSVHLGGHDLRDLPLATLHRLVGVVSQDVHLFRGTVADNIRLGRPDATASEVAAAAALAQADGFITALPHGYDTVLAEWGASLSGGQRQRLTIARALLVDPPVLVLDEAAANLDSRTERALQVALAPQRRDRTTLLIAHRLSTVELADRVAVLDGGRVVEIGPPHRLLAAAGPFARLIAAQAADPSTPAPPLVPPPLQETR</sequence>
<feature type="transmembrane region" description="Helical" evidence="7">
    <location>
        <begin position="273"/>
        <end position="294"/>
    </location>
</feature>
<dbReference type="InterPro" id="IPR011527">
    <property type="entry name" value="ABC1_TM_dom"/>
</dbReference>
<feature type="transmembrane region" description="Helical" evidence="7">
    <location>
        <begin position="52"/>
        <end position="75"/>
    </location>
</feature>
<evidence type="ECO:0000256" key="6">
    <source>
        <dbReference type="ARBA" id="ARBA00023136"/>
    </source>
</evidence>
<dbReference type="InterPro" id="IPR039421">
    <property type="entry name" value="Type_1_exporter"/>
</dbReference>
<feature type="transmembrane region" description="Helical" evidence="7">
    <location>
        <begin position="158"/>
        <end position="178"/>
    </location>
</feature>
<reference evidence="10" key="1">
    <citation type="submission" date="2021-04" db="EMBL/GenBank/DDBJ databases">
        <title>Pseudonocardia sp. nov., isolated from sandy soil of mangrove forest.</title>
        <authorList>
            <person name="Zan Z."/>
            <person name="Huang R."/>
            <person name="Liu W."/>
        </authorList>
    </citation>
    <scope>NUCLEOTIDE SEQUENCE</scope>
    <source>
        <strain evidence="10">S2-4</strain>
    </source>
</reference>
<evidence type="ECO:0000313" key="11">
    <source>
        <dbReference type="Proteomes" id="UP001165283"/>
    </source>
</evidence>
<dbReference type="SMART" id="SM00382">
    <property type="entry name" value="AAA"/>
    <property type="match status" value="1"/>
</dbReference>
<keyword evidence="4 10" id="KW-0067">ATP-binding</keyword>
<dbReference type="PROSITE" id="PS50893">
    <property type="entry name" value="ABC_TRANSPORTER_2"/>
    <property type="match status" value="1"/>
</dbReference>
<keyword evidence="5 7" id="KW-1133">Transmembrane helix</keyword>
<organism evidence="10 11">
    <name type="scientific">Pseudonocardia humida</name>
    <dbReference type="NCBI Taxonomy" id="2800819"/>
    <lineage>
        <taxon>Bacteria</taxon>
        <taxon>Bacillati</taxon>
        <taxon>Actinomycetota</taxon>
        <taxon>Actinomycetes</taxon>
        <taxon>Pseudonocardiales</taxon>
        <taxon>Pseudonocardiaceae</taxon>
        <taxon>Pseudonocardia</taxon>
    </lineage>
</organism>
<feature type="domain" description="ABC transmembrane type-1" evidence="9">
    <location>
        <begin position="19"/>
        <end position="301"/>
    </location>
</feature>
<evidence type="ECO:0000313" key="10">
    <source>
        <dbReference type="EMBL" id="MCO1655148.1"/>
    </source>
</evidence>
<evidence type="ECO:0000259" key="9">
    <source>
        <dbReference type="PROSITE" id="PS50929"/>
    </source>
</evidence>
<evidence type="ECO:0000256" key="2">
    <source>
        <dbReference type="ARBA" id="ARBA00022692"/>
    </source>
</evidence>
<evidence type="ECO:0000256" key="5">
    <source>
        <dbReference type="ARBA" id="ARBA00022989"/>
    </source>
</evidence>
<keyword evidence="2 7" id="KW-0812">Transmembrane</keyword>
<dbReference type="EMBL" id="JAGSOV010000019">
    <property type="protein sequence ID" value="MCO1655148.1"/>
    <property type="molecule type" value="Genomic_DNA"/>
</dbReference>
<dbReference type="InterPro" id="IPR036640">
    <property type="entry name" value="ABC1_TM_sf"/>
</dbReference>
<dbReference type="PROSITE" id="PS00211">
    <property type="entry name" value="ABC_TRANSPORTER_1"/>
    <property type="match status" value="1"/>
</dbReference>
<dbReference type="SUPFAM" id="SSF52540">
    <property type="entry name" value="P-loop containing nucleoside triphosphate hydrolases"/>
    <property type="match status" value="1"/>
</dbReference>
<dbReference type="Proteomes" id="UP001165283">
    <property type="component" value="Unassembled WGS sequence"/>
</dbReference>
<comment type="subcellular location">
    <subcellularLocation>
        <location evidence="1">Cell membrane</location>
        <topology evidence="1">Multi-pass membrane protein</topology>
    </subcellularLocation>
</comment>
<dbReference type="PROSITE" id="PS50929">
    <property type="entry name" value="ABC_TM1F"/>
    <property type="match status" value="1"/>
</dbReference>
<accession>A0ABT0ZWM1</accession>
<evidence type="ECO:0000256" key="1">
    <source>
        <dbReference type="ARBA" id="ARBA00004651"/>
    </source>
</evidence>
<dbReference type="Pfam" id="PF00664">
    <property type="entry name" value="ABC_membrane"/>
    <property type="match status" value="1"/>
</dbReference>
<protein>
    <submittedName>
        <fullName evidence="10">ABC transporter ATP-binding protein</fullName>
    </submittedName>
</protein>
<dbReference type="PROSITE" id="PS51257">
    <property type="entry name" value="PROKAR_LIPOPROTEIN"/>
    <property type="match status" value="1"/>
</dbReference>
<dbReference type="PANTHER" id="PTHR43394:SF1">
    <property type="entry name" value="ATP-BINDING CASSETTE SUB-FAMILY B MEMBER 10, MITOCHONDRIAL"/>
    <property type="match status" value="1"/>
</dbReference>
<dbReference type="InterPro" id="IPR017871">
    <property type="entry name" value="ABC_transporter-like_CS"/>
</dbReference>
<gene>
    <name evidence="10" type="ORF">KDL28_08790</name>
</gene>
<dbReference type="InterPro" id="IPR027417">
    <property type="entry name" value="P-loop_NTPase"/>
</dbReference>
<dbReference type="GO" id="GO:0005524">
    <property type="term" value="F:ATP binding"/>
    <property type="evidence" value="ECO:0007669"/>
    <property type="project" value="UniProtKB-KW"/>
</dbReference>
<feature type="transmembrane region" description="Helical" evidence="7">
    <location>
        <begin position="129"/>
        <end position="152"/>
    </location>
</feature>
<evidence type="ECO:0000256" key="7">
    <source>
        <dbReference type="SAM" id="Phobius"/>
    </source>
</evidence>
<proteinExistence type="predicted"/>
<evidence type="ECO:0000259" key="8">
    <source>
        <dbReference type="PROSITE" id="PS50893"/>
    </source>
</evidence>
<dbReference type="InterPro" id="IPR003593">
    <property type="entry name" value="AAA+_ATPase"/>
</dbReference>
<dbReference type="InterPro" id="IPR003439">
    <property type="entry name" value="ABC_transporter-like_ATP-bd"/>
</dbReference>
<feature type="domain" description="ABC transporter" evidence="8">
    <location>
        <begin position="336"/>
        <end position="571"/>
    </location>
</feature>
<evidence type="ECO:0000256" key="4">
    <source>
        <dbReference type="ARBA" id="ARBA00022840"/>
    </source>
</evidence>
<name>A0ABT0ZWM1_9PSEU</name>
<dbReference type="Gene3D" id="3.40.50.300">
    <property type="entry name" value="P-loop containing nucleotide triphosphate hydrolases"/>
    <property type="match status" value="1"/>
</dbReference>